<dbReference type="SUPFAM" id="SSF53335">
    <property type="entry name" value="S-adenosyl-L-methionine-dependent methyltransferases"/>
    <property type="match status" value="1"/>
</dbReference>
<keyword evidence="2 6" id="KW-0808">Transferase</keyword>
<dbReference type="InterPro" id="IPR013216">
    <property type="entry name" value="Methyltransf_11"/>
</dbReference>
<dbReference type="Gene3D" id="3.40.50.2000">
    <property type="entry name" value="Glycogen Phosphorylase B"/>
    <property type="match status" value="2"/>
</dbReference>
<dbReference type="GO" id="GO:0016757">
    <property type="term" value="F:glycosyltransferase activity"/>
    <property type="evidence" value="ECO:0007669"/>
    <property type="project" value="UniProtKB-KW"/>
</dbReference>
<dbReference type="InterPro" id="IPR029063">
    <property type="entry name" value="SAM-dependent_MTases_sf"/>
</dbReference>
<evidence type="ECO:0000313" key="6">
    <source>
        <dbReference type="EMBL" id="ANS26721.1"/>
    </source>
</evidence>
<accession>A0A1B1K299</accession>
<dbReference type="Gene3D" id="3.40.50.150">
    <property type="entry name" value="Vaccinia Virus protein VP39"/>
    <property type="match status" value="1"/>
</dbReference>
<dbReference type="PANTHER" id="PTHR12526">
    <property type="entry name" value="GLYCOSYLTRANSFERASE"/>
    <property type="match status" value="1"/>
</dbReference>
<dbReference type="CDD" id="cd03794">
    <property type="entry name" value="GT4_WbuB-like"/>
    <property type="match status" value="1"/>
</dbReference>
<dbReference type="SUPFAM" id="SSF53756">
    <property type="entry name" value="UDP-Glycosyltransferase/glycogen phosphorylase"/>
    <property type="match status" value="1"/>
</dbReference>
<feature type="domain" description="Glycosyltransferase subfamily 4-like N-terminal" evidence="5">
    <location>
        <begin position="18"/>
        <end position="189"/>
    </location>
</feature>
<dbReference type="EMBL" id="CP009111">
    <property type="protein sequence ID" value="ANS26721.1"/>
    <property type="molecule type" value="Genomic_DNA"/>
</dbReference>
<dbReference type="PANTHER" id="PTHR12526:SF624">
    <property type="entry name" value="BLR6297 PROTEIN"/>
    <property type="match status" value="1"/>
</dbReference>
<name>A0A1B1K299_RHOOP</name>
<reference evidence="6 7" key="1">
    <citation type="submission" date="2014-07" db="EMBL/GenBank/DDBJ databases">
        <authorList>
            <person name="Zhang J.E."/>
            <person name="Yang H."/>
            <person name="Guo J."/>
            <person name="Deng Z."/>
            <person name="Luo H."/>
            <person name="Luo M."/>
            <person name="Zhao B."/>
        </authorList>
    </citation>
    <scope>NUCLEOTIDE SEQUENCE [LARGE SCALE GENOMIC DNA]</scope>
    <source>
        <strain evidence="6 7">1CP</strain>
    </source>
</reference>
<dbReference type="Pfam" id="PF08241">
    <property type="entry name" value="Methyltransf_11"/>
    <property type="match status" value="1"/>
</dbReference>
<evidence type="ECO:0000313" key="7">
    <source>
        <dbReference type="Proteomes" id="UP000186108"/>
    </source>
</evidence>
<dbReference type="GO" id="GO:0008757">
    <property type="term" value="F:S-adenosylmethionine-dependent methyltransferase activity"/>
    <property type="evidence" value="ECO:0007669"/>
    <property type="project" value="InterPro"/>
</dbReference>
<dbReference type="Pfam" id="PF13579">
    <property type="entry name" value="Glyco_trans_4_4"/>
    <property type="match status" value="1"/>
</dbReference>
<dbReference type="EC" id="2.4.-.-" evidence="6"/>
<sequence length="643" mass="71688">MSCHIVILVENLSVPFDRRVWQESRALIDAGYSVTVICPMGDEQDRESEVTIEGVRILRYPLHAATGGPVGYAREYGPALFRTMRLAHRVRRENPIDVVQACNPPDLLFLVAMSLRPWGARFIFDHHDLTPELFLSRFPGRGRALHWVTRVLERLTFAAADGVISTNESYRCVAIERGRVPPGRVTVVRSAPDLDRFVRRPPDEELRRGKQYLGAYLGVMGPQDGVDYALRAIAHLRNDIGREDVHFIFMGCGDAFDDLLELREELGLGDTVEFTGRVSDEFVQRCLSTADVCLSPDPLNPLNDVSTMNKVVEYMAMGRPLVSFELTEARVSAGEAAIYAPANDEAAFAAGMDTLLRDPERRRRMGELGRARVERDLSWETSRRALVDFYDALPRIADRRSSTTGKDVDTMTSTDPSSETHAGARHFCETAEALGDLGPTPRIFVAGCGKGHEAYYIHQRMGGSLVGVDLDPTWDVDVATGVPDFVLQTGSILDLPFPDSDFDAVFYHHVIEHVTDPAASLRELARVLRPGGLLYVGTPNRHRMVGYLGSFEASTVEKICWNLADYRARLGGRFQNALGAHAGFSENELTELLQPHFQNIRFLTDSYLRFKYSSRLPPQLLALIGTRAVREVAAPAVYAIARR</sequence>
<evidence type="ECO:0000256" key="2">
    <source>
        <dbReference type="ARBA" id="ARBA00022679"/>
    </source>
</evidence>
<feature type="region of interest" description="Disordered" evidence="3">
    <location>
        <begin position="401"/>
        <end position="422"/>
    </location>
</feature>
<evidence type="ECO:0000256" key="1">
    <source>
        <dbReference type="ARBA" id="ARBA00022676"/>
    </source>
</evidence>
<feature type="compositionally biased region" description="Polar residues" evidence="3">
    <location>
        <begin position="410"/>
        <end position="420"/>
    </location>
</feature>
<dbReference type="AlphaFoldDB" id="A0A1B1K299"/>
<dbReference type="PATRIC" id="fig|37919.13.peg.2061"/>
<dbReference type="Pfam" id="PF13692">
    <property type="entry name" value="Glyco_trans_1_4"/>
    <property type="match status" value="1"/>
</dbReference>
<feature type="domain" description="Methyltransferase type 11" evidence="4">
    <location>
        <begin position="446"/>
        <end position="536"/>
    </location>
</feature>
<gene>
    <name evidence="6" type="ORF">R1CP_10025</name>
</gene>
<dbReference type="RefSeq" id="WP_081315298.1">
    <property type="nucleotide sequence ID" value="NZ_CP009111.1"/>
</dbReference>
<protein>
    <submittedName>
        <fullName evidence="6">Glycosyltransferase</fullName>
        <ecNumber evidence="6">2.4.-.-</ecNumber>
    </submittedName>
</protein>
<proteinExistence type="predicted"/>
<evidence type="ECO:0000259" key="5">
    <source>
        <dbReference type="Pfam" id="PF13579"/>
    </source>
</evidence>
<dbReference type="InterPro" id="IPR028098">
    <property type="entry name" value="Glyco_trans_4-like_N"/>
</dbReference>
<evidence type="ECO:0000259" key="4">
    <source>
        <dbReference type="Pfam" id="PF08241"/>
    </source>
</evidence>
<dbReference type="CDD" id="cd02440">
    <property type="entry name" value="AdoMet_MTases"/>
    <property type="match status" value="1"/>
</dbReference>
<keyword evidence="1 6" id="KW-0328">Glycosyltransferase</keyword>
<organism evidence="6 7">
    <name type="scientific">Rhodococcus opacus</name>
    <name type="common">Nocardia opaca</name>
    <dbReference type="NCBI Taxonomy" id="37919"/>
    <lineage>
        <taxon>Bacteria</taxon>
        <taxon>Bacillati</taxon>
        <taxon>Actinomycetota</taxon>
        <taxon>Actinomycetes</taxon>
        <taxon>Mycobacteriales</taxon>
        <taxon>Nocardiaceae</taxon>
        <taxon>Rhodococcus</taxon>
    </lineage>
</organism>
<evidence type="ECO:0000256" key="3">
    <source>
        <dbReference type="SAM" id="MobiDB-lite"/>
    </source>
</evidence>
<dbReference type="Proteomes" id="UP000186108">
    <property type="component" value="Chromosome"/>
</dbReference>